<gene>
    <name evidence="2" type="ORF">Aam_030_061</name>
</gene>
<evidence type="ECO:0000313" key="3">
    <source>
        <dbReference type="Proteomes" id="UP000032668"/>
    </source>
</evidence>
<accession>A0A0D6PF46</accession>
<dbReference type="STRING" id="1120923.SAMN02746095_02972"/>
<dbReference type="Gene3D" id="3.40.50.10400">
    <property type="entry name" value="Hypothetical protein PA1492"/>
    <property type="match status" value="1"/>
</dbReference>
<evidence type="ECO:0000313" key="2">
    <source>
        <dbReference type="EMBL" id="GAN79828.1"/>
    </source>
</evidence>
<dbReference type="AlphaFoldDB" id="A0A0D6PF46"/>
<organism evidence="2 3">
    <name type="scientific">Acidocella aminolytica 101 = DSM 11237</name>
    <dbReference type="NCBI Taxonomy" id="1120923"/>
    <lineage>
        <taxon>Bacteria</taxon>
        <taxon>Pseudomonadati</taxon>
        <taxon>Pseudomonadota</taxon>
        <taxon>Alphaproteobacteria</taxon>
        <taxon>Acetobacterales</taxon>
        <taxon>Acidocellaceae</taxon>
        <taxon>Acidocella</taxon>
    </lineage>
</organism>
<dbReference type="InterPro" id="IPR015235">
    <property type="entry name" value="DUF1937"/>
</dbReference>
<keyword evidence="3" id="KW-1185">Reference proteome</keyword>
<protein>
    <recommendedName>
        <fullName evidence="1">DUF1937 domain-containing protein</fullName>
    </recommendedName>
</protein>
<reference evidence="2 3" key="1">
    <citation type="submission" date="2012-11" db="EMBL/GenBank/DDBJ databases">
        <title>Whole genome sequence of Acidocella aminolytica 101 = DSM 11237.</title>
        <authorList>
            <person name="Azuma Y."/>
            <person name="Higashiura N."/>
            <person name="Hirakawa H."/>
            <person name="Matsushita K."/>
        </authorList>
    </citation>
    <scope>NUCLEOTIDE SEQUENCE [LARGE SCALE GENOMIC DNA]</scope>
    <source>
        <strain evidence="3">101 / DSM 11237</strain>
    </source>
</reference>
<feature type="domain" description="DUF1937" evidence="1">
    <location>
        <begin position="6"/>
        <end position="83"/>
    </location>
</feature>
<dbReference type="Proteomes" id="UP000032668">
    <property type="component" value="Unassembled WGS sequence"/>
</dbReference>
<name>A0A0D6PF46_9PROT</name>
<sequence length="95" mass="10797">MALDATAKIMGMGYPVYSPIVHGHPVAARAGIHMTDHDFWMKVDAPMMESAKGIIVYMATGWEESRGMAHEIKEFVRMRKPILHIQPFFPEHRSC</sequence>
<dbReference type="SUPFAM" id="SSF52309">
    <property type="entry name" value="N-(deoxy)ribosyltransferase-like"/>
    <property type="match status" value="1"/>
</dbReference>
<comment type="caution">
    <text evidence="2">The sequence shown here is derived from an EMBL/GenBank/DDBJ whole genome shotgun (WGS) entry which is preliminary data.</text>
</comment>
<dbReference type="Pfam" id="PF09152">
    <property type="entry name" value="DUF1937"/>
    <property type="match status" value="1"/>
</dbReference>
<proteinExistence type="predicted"/>
<dbReference type="EMBL" id="BANC01000030">
    <property type="protein sequence ID" value="GAN79828.1"/>
    <property type="molecule type" value="Genomic_DNA"/>
</dbReference>
<evidence type="ECO:0000259" key="1">
    <source>
        <dbReference type="Pfam" id="PF09152"/>
    </source>
</evidence>